<evidence type="ECO:0000313" key="2">
    <source>
        <dbReference type="Proteomes" id="UP000308600"/>
    </source>
</evidence>
<protein>
    <submittedName>
        <fullName evidence="1">Uncharacterized protein</fullName>
    </submittedName>
</protein>
<name>A0ACD3B0K0_9AGAR</name>
<keyword evidence="2" id="KW-1185">Reference proteome</keyword>
<sequence length="168" mass="18997">MVFYQETMNHVSEVLFTPEGAKCYFERTEEEDGVVLRKSEMNEFPFPQIRSQVHMHFPFNHFTEVFPNPRLDMNVIEDPWFSICSGDILGDQANMTRPGVGRSRSPWCPCCSGGVSILVHSAPHNPGNSRPQCAGLANYNSLIRPLTLPFVRSTEIAHRAGVLAHRDH</sequence>
<dbReference type="Proteomes" id="UP000308600">
    <property type="component" value="Unassembled WGS sequence"/>
</dbReference>
<gene>
    <name evidence="1" type="ORF">BDN72DRAFT_432403</name>
</gene>
<accession>A0ACD3B0K0</accession>
<proteinExistence type="predicted"/>
<organism evidence="1 2">
    <name type="scientific">Pluteus cervinus</name>
    <dbReference type="NCBI Taxonomy" id="181527"/>
    <lineage>
        <taxon>Eukaryota</taxon>
        <taxon>Fungi</taxon>
        <taxon>Dikarya</taxon>
        <taxon>Basidiomycota</taxon>
        <taxon>Agaricomycotina</taxon>
        <taxon>Agaricomycetes</taxon>
        <taxon>Agaricomycetidae</taxon>
        <taxon>Agaricales</taxon>
        <taxon>Pluteineae</taxon>
        <taxon>Pluteaceae</taxon>
        <taxon>Pluteus</taxon>
    </lineage>
</organism>
<evidence type="ECO:0000313" key="1">
    <source>
        <dbReference type="EMBL" id="TFK71535.1"/>
    </source>
</evidence>
<dbReference type="EMBL" id="ML208296">
    <property type="protein sequence ID" value="TFK71535.1"/>
    <property type="molecule type" value="Genomic_DNA"/>
</dbReference>
<reference evidence="1 2" key="1">
    <citation type="journal article" date="2019" name="Nat. Ecol. Evol.">
        <title>Megaphylogeny resolves global patterns of mushroom evolution.</title>
        <authorList>
            <person name="Varga T."/>
            <person name="Krizsan K."/>
            <person name="Foldi C."/>
            <person name="Dima B."/>
            <person name="Sanchez-Garcia M."/>
            <person name="Sanchez-Ramirez S."/>
            <person name="Szollosi G.J."/>
            <person name="Szarkandi J.G."/>
            <person name="Papp V."/>
            <person name="Albert L."/>
            <person name="Andreopoulos W."/>
            <person name="Angelini C."/>
            <person name="Antonin V."/>
            <person name="Barry K.W."/>
            <person name="Bougher N.L."/>
            <person name="Buchanan P."/>
            <person name="Buyck B."/>
            <person name="Bense V."/>
            <person name="Catcheside P."/>
            <person name="Chovatia M."/>
            <person name="Cooper J."/>
            <person name="Damon W."/>
            <person name="Desjardin D."/>
            <person name="Finy P."/>
            <person name="Geml J."/>
            <person name="Haridas S."/>
            <person name="Hughes K."/>
            <person name="Justo A."/>
            <person name="Karasinski D."/>
            <person name="Kautmanova I."/>
            <person name="Kiss B."/>
            <person name="Kocsube S."/>
            <person name="Kotiranta H."/>
            <person name="LaButti K.M."/>
            <person name="Lechner B.E."/>
            <person name="Liimatainen K."/>
            <person name="Lipzen A."/>
            <person name="Lukacs Z."/>
            <person name="Mihaltcheva S."/>
            <person name="Morgado L.N."/>
            <person name="Niskanen T."/>
            <person name="Noordeloos M.E."/>
            <person name="Ohm R.A."/>
            <person name="Ortiz-Santana B."/>
            <person name="Ovrebo C."/>
            <person name="Racz N."/>
            <person name="Riley R."/>
            <person name="Savchenko A."/>
            <person name="Shiryaev A."/>
            <person name="Soop K."/>
            <person name="Spirin V."/>
            <person name="Szebenyi C."/>
            <person name="Tomsovsky M."/>
            <person name="Tulloss R.E."/>
            <person name="Uehling J."/>
            <person name="Grigoriev I.V."/>
            <person name="Vagvolgyi C."/>
            <person name="Papp T."/>
            <person name="Martin F.M."/>
            <person name="Miettinen O."/>
            <person name="Hibbett D.S."/>
            <person name="Nagy L.G."/>
        </authorList>
    </citation>
    <scope>NUCLEOTIDE SEQUENCE [LARGE SCALE GENOMIC DNA]</scope>
    <source>
        <strain evidence="1 2">NL-1719</strain>
    </source>
</reference>